<dbReference type="InterPro" id="IPR017896">
    <property type="entry name" value="4Fe4S_Fe-S-bd"/>
</dbReference>
<protein>
    <submittedName>
        <fullName evidence="9">4Fe-4S binding protein</fullName>
    </submittedName>
</protein>
<keyword evidence="6" id="KW-0411">Iron-sulfur</keyword>
<evidence type="ECO:0000256" key="7">
    <source>
        <dbReference type="SAM" id="Phobius"/>
    </source>
</evidence>
<evidence type="ECO:0000256" key="4">
    <source>
        <dbReference type="ARBA" id="ARBA00022982"/>
    </source>
</evidence>
<dbReference type="Proteomes" id="UP001209681">
    <property type="component" value="Unassembled WGS sequence"/>
</dbReference>
<dbReference type="InterPro" id="IPR017900">
    <property type="entry name" value="4Fe4S_Fe_S_CS"/>
</dbReference>
<dbReference type="InterPro" id="IPR051684">
    <property type="entry name" value="Electron_Trans/Redox"/>
</dbReference>
<dbReference type="PROSITE" id="PS51379">
    <property type="entry name" value="4FE4S_FER_2"/>
    <property type="match status" value="2"/>
</dbReference>
<dbReference type="PANTHER" id="PTHR30176">
    <property type="entry name" value="FERREDOXIN-TYPE PROTEIN NAPH"/>
    <property type="match status" value="1"/>
</dbReference>
<feature type="transmembrane region" description="Helical" evidence="7">
    <location>
        <begin position="115"/>
        <end position="134"/>
    </location>
</feature>
<gene>
    <name evidence="9" type="ORF">OOT00_01740</name>
</gene>
<keyword evidence="5" id="KW-0408">Iron</keyword>
<feature type="transmembrane region" description="Helical" evidence="7">
    <location>
        <begin position="12"/>
        <end position="31"/>
    </location>
</feature>
<accession>A0ABT3N5H4</accession>
<sequence>MKEKPGRRLLQYGLALLVPLVIIGGLFWPWLGFLAAAMMVLMLTLMFFRGRWYCGWLCAMGAFHERMTTRVSLHRDLPPLFTKPWFRGLFFLLLMGLMITRLIQAGGDPEKTAAVFVMMWTVATVIALAFGVYFKPRAWCSFCPMGTIQGIFSPKTFLLQVNGNCSECGICRRVCPIQTFPGAYKNKGEVPSLECMRCKSCVENCPKKALTLPSPTTFRSPLENRCSGKR</sequence>
<comment type="caution">
    <text evidence="9">The sequence shown here is derived from an EMBL/GenBank/DDBJ whole genome shotgun (WGS) entry which is preliminary data.</text>
</comment>
<organism evidence="9 10">
    <name type="scientific">Desulfobotulus pelophilus</name>
    <dbReference type="NCBI Taxonomy" id="2823377"/>
    <lineage>
        <taxon>Bacteria</taxon>
        <taxon>Pseudomonadati</taxon>
        <taxon>Thermodesulfobacteriota</taxon>
        <taxon>Desulfobacteria</taxon>
        <taxon>Desulfobacterales</taxon>
        <taxon>Desulfobacteraceae</taxon>
        <taxon>Desulfobotulus</taxon>
    </lineage>
</organism>
<keyword evidence="1" id="KW-0813">Transport</keyword>
<dbReference type="Pfam" id="PF12801">
    <property type="entry name" value="Fer4_5"/>
    <property type="match status" value="2"/>
</dbReference>
<keyword evidence="4" id="KW-0249">Electron transport</keyword>
<keyword evidence="2" id="KW-0004">4Fe-4S</keyword>
<reference evidence="9 10" key="1">
    <citation type="submission" date="2022-11" db="EMBL/GenBank/DDBJ databases">
        <title>Desulfobotulus tamanensis H1 sp. nov. - anaerobic, alkaliphilic, sulphate reducing bacterium isolated from terrestrial mud volcano.</title>
        <authorList>
            <person name="Frolova A."/>
            <person name="Merkel A.Y."/>
            <person name="Slobodkin A.I."/>
        </authorList>
    </citation>
    <scope>NUCLEOTIDE SEQUENCE [LARGE SCALE GENOMIC DNA]</scope>
    <source>
        <strain evidence="9 10">H1</strain>
    </source>
</reference>
<dbReference type="Gene3D" id="3.30.70.20">
    <property type="match status" value="1"/>
</dbReference>
<proteinExistence type="predicted"/>
<name>A0ABT3N5H4_9BACT</name>
<evidence type="ECO:0000313" key="9">
    <source>
        <dbReference type="EMBL" id="MCW7752705.1"/>
    </source>
</evidence>
<evidence type="ECO:0000259" key="8">
    <source>
        <dbReference type="PROSITE" id="PS51379"/>
    </source>
</evidence>
<keyword evidence="7" id="KW-0812">Transmembrane</keyword>
<feature type="transmembrane region" description="Helical" evidence="7">
    <location>
        <begin position="84"/>
        <end position="103"/>
    </location>
</feature>
<dbReference type="Pfam" id="PF13237">
    <property type="entry name" value="Fer4_10"/>
    <property type="match status" value="1"/>
</dbReference>
<feature type="domain" description="4Fe-4S ferredoxin-type" evidence="8">
    <location>
        <begin position="186"/>
        <end position="215"/>
    </location>
</feature>
<dbReference type="RefSeq" id="WP_265423643.1">
    <property type="nucleotide sequence ID" value="NZ_JAPFPW010000001.1"/>
</dbReference>
<keyword evidence="7" id="KW-1133">Transmembrane helix</keyword>
<evidence type="ECO:0000256" key="5">
    <source>
        <dbReference type="ARBA" id="ARBA00023004"/>
    </source>
</evidence>
<dbReference type="EMBL" id="JAPFPW010000001">
    <property type="protein sequence ID" value="MCW7752705.1"/>
    <property type="molecule type" value="Genomic_DNA"/>
</dbReference>
<keyword evidence="10" id="KW-1185">Reference proteome</keyword>
<evidence type="ECO:0000256" key="6">
    <source>
        <dbReference type="ARBA" id="ARBA00023014"/>
    </source>
</evidence>
<evidence type="ECO:0000313" key="10">
    <source>
        <dbReference type="Proteomes" id="UP001209681"/>
    </source>
</evidence>
<dbReference type="SUPFAM" id="SSF54862">
    <property type="entry name" value="4Fe-4S ferredoxins"/>
    <property type="match status" value="1"/>
</dbReference>
<evidence type="ECO:0000256" key="1">
    <source>
        <dbReference type="ARBA" id="ARBA00022448"/>
    </source>
</evidence>
<keyword evidence="3" id="KW-0479">Metal-binding</keyword>
<dbReference type="PANTHER" id="PTHR30176:SF3">
    <property type="entry name" value="FERREDOXIN-TYPE PROTEIN NAPH"/>
    <property type="match status" value="1"/>
</dbReference>
<evidence type="ECO:0000256" key="2">
    <source>
        <dbReference type="ARBA" id="ARBA00022485"/>
    </source>
</evidence>
<feature type="domain" description="4Fe-4S ferredoxin-type" evidence="8">
    <location>
        <begin position="157"/>
        <end position="185"/>
    </location>
</feature>
<evidence type="ECO:0000256" key="3">
    <source>
        <dbReference type="ARBA" id="ARBA00022723"/>
    </source>
</evidence>
<keyword evidence="7" id="KW-0472">Membrane</keyword>
<dbReference type="PROSITE" id="PS00198">
    <property type="entry name" value="4FE4S_FER_1"/>
    <property type="match status" value="1"/>
</dbReference>
<feature type="transmembrane region" description="Helical" evidence="7">
    <location>
        <begin position="37"/>
        <end position="63"/>
    </location>
</feature>